<accession>A0A0A0CYN1</accession>
<proteinExistence type="predicted"/>
<name>A0A0A0CYN1_9PROT</name>
<feature type="transmembrane region" description="Helical" evidence="1">
    <location>
        <begin position="6"/>
        <end position="29"/>
    </location>
</feature>
<dbReference type="RefSeq" id="WP_034847243.1">
    <property type="nucleotide sequence ID" value="NZ_JANX01000658.1"/>
</dbReference>
<keyword evidence="1" id="KW-0472">Membrane</keyword>
<dbReference type="AlphaFoldDB" id="A0A0A0CYN1"/>
<sequence length="73" mass="7717">MPSTALLPLIGALLVIAGLVYSAFQAIWIGRFNRQKRSFSLWGFGLRANWPGLVLIAAGAILLLAPSALQAPG</sequence>
<protein>
    <submittedName>
        <fullName evidence="2">Uncharacterized protein</fullName>
    </submittedName>
</protein>
<gene>
    <name evidence="2" type="ORF">P409_30360</name>
</gene>
<organism evidence="2 3">
    <name type="scientific">Inquilinus limosus MP06</name>
    <dbReference type="NCBI Taxonomy" id="1398085"/>
    <lineage>
        <taxon>Bacteria</taxon>
        <taxon>Pseudomonadati</taxon>
        <taxon>Pseudomonadota</taxon>
        <taxon>Alphaproteobacteria</taxon>
        <taxon>Rhodospirillales</taxon>
        <taxon>Rhodospirillaceae</taxon>
        <taxon>Inquilinus</taxon>
    </lineage>
</organism>
<feature type="transmembrane region" description="Helical" evidence="1">
    <location>
        <begin position="50"/>
        <end position="69"/>
    </location>
</feature>
<dbReference type="Proteomes" id="UP000029995">
    <property type="component" value="Unassembled WGS sequence"/>
</dbReference>
<reference evidence="2 3" key="1">
    <citation type="submission" date="2014-01" db="EMBL/GenBank/DDBJ databases">
        <title>Genome sequence determination for a cystic fibrosis isolate, Inquilinus limosus.</title>
        <authorList>
            <person name="Pino M."/>
            <person name="Di Conza J."/>
            <person name="Gutkind G."/>
        </authorList>
    </citation>
    <scope>NUCLEOTIDE SEQUENCE [LARGE SCALE GENOMIC DNA]</scope>
    <source>
        <strain evidence="2 3">MP06</strain>
    </source>
</reference>
<comment type="caution">
    <text evidence="2">The sequence shown here is derived from an EMBL/GenBank/DDBJ whole genome shotgun (WGS) entry which is preliminary data.</text>
</comment>
<keyword evidence="1" id="KW-1133">Transmembrane helix</keyword>
<dbReference type="EMBL" id="JANX01000658">
    <property type="protein sequence ID" value="KGM30895.1"/>
    <property type="molecule type" value="Genomic_DNA"/>
</dbReference>
<evidence type="ECO:0000313" key="3">
    <source>
        <dbReference type="Proteomes" id="UP000029995"/>
    </source>
</evidence>
<evidence type="ECO:0000256" key="1">
    <source>
        <dbReference type="SAM" id="Phobius"/>
    </source>
</evidence>
<dbReference type="OrthoDB" id="9429613at2"/>
<evidence type="ECO:0000313" key="2">
    <source>
        <dbReference type="EMBL" id="KGM30895.1"/>
    </source>
</evidence>
<keyword evidence="1" id="KW-0812">Transmembrane</keyword>